<sequence>MASGIVRRYDPPVEQLRRAPGRRERSARGAVRRHGHPRLLPQPPAASGHRAPAPTASPQELGGPALLPLRSTILRARPLRTDPGTAPVTSRLGPGPAPALPLHLRAPHHPSGAPTTPTGAAFPRSHPTPAVGLVPGHPHLPGAPHWVVQHSTRLLRRPAVRPLLPALSPRPHPTGGSVSEEAIQQSGRRSGRRVPGSLRPVVSGATP</sequence>
<name>A0A4Y2Q6E9_ARAVE</name>
<dbReference type="EMBL" id="BGPR01218923">
    <property type="protein sequence ID" value="GBN58255.1"/>
    <property type="molecule type" value="Genomic_DNA"/>
</dbReference>
<feature type="compositionally biased region" description="Basic and acidic residues" evidence="1">
    <location>
        <begin position="7"/>
        <end position="27"/>
    </location>
</feature>
<accession>A0A4Y2Q6E9</accession>
<organism evidence="2 4">
    <name type="scientific">Araneus ventricosus</name>
    <name type="common">Orbweaver spider</name>
    <name type="synonym">Epeira ventricosa</name>
    <dbReference type="NCBI Taxonomy" id="182803"/>
    <lineage>
        <taxon>Eukaryota</taxon>
        <taxon>Metazoa</taxon>
        <taxon>Ecdysozoa</taxon>
        <taxon>Arthropoda</taxon>
        <taxon>Chelicerata</taxon>
        <taxon>Arachnida</taxon>
        <taxon>Araneae</taxon>
        <taxon>Araneomorphae</taxon>
        <taxon>Entelegynae</taxon>
        <taxon>Araneoidea</taxon>
        <taxon>Araneidae</taxon>
        <taxon>Araneus</taxon>
    </lineage>
</organism>
<evidence type="ECO:0000313" key="3">
    <source>
        <dbReference type="EMBL" id="GBN58255.1"/>
    </source>
</evidence>
<feature type="region of interest" description="Disordered" evidence="1">
    <location>
        <begin position="163"/>
        <end position="207"/>
    </location>
</feature>
<feature type="region of interest" description="Disordered" evidence="1">
    <location>
        <begin position="107"/>
        <end position="126"/>
    </location>
</feature>
<comment type="caution">
    <text evidence="2">The sequence shown here is derived from an EMBL/GenBank/DDBJ whole genome shotgun (WGS) entry which is preliminary data.</text>
</comment>
<evidence type="ECO:0000313" key="4">
    <source>
        <dbReference type="Proteomes" id="UP000499080"/>
    </source>
</evidence>
<reference evidence="2 4" key="1">
    <citation type="journal article" date="2019" name="Sci. Rep.">
        <title>Orb-weaving spider Araneus ventricosus genome elucidates the spidroin gene catalogue.</title>
        <authorList>
            <person name="Kono N."/>
            <person name="Nakamura H."/>
            <person name="Ohtoshi R."/>
            <person name="Moran D.A.P."/>
            <person name="Shinohara A."/>
            <person name="Yoshida Y."/>
            <person name="Fujiwara M."/>
            <person name="Mori M."/>
            <person name="Tomita M."/>
            <person name="Arakawa K."/>
        </authorList>
    </citation>
    <scope>NUCLEOTIDE SEQUENCE [LARGE SCALE GENOMIC DNA]</scope>
</reference>
<protein>
    <submittedName>
        <fullName evidence="2">Uncharacterized protein</fullName>
    </submittedName>
</protein>
<proteinExistence type="predicted"/>
<feature type="region of interest" description="Disordered" evidence="1">
    <location>
        <begin position="76"/>
        <end position="99"/>
    </location>
</feature>
<feature type="region of interest" description="Disordered" evidence="1">
    <location>
        <begin position="1"/>
        <end position="64"/>
    </location>
</feature>
<dbReference type="EMBL" id="BGPR01218894">
    <property type="protein sequence ID" value="GBN58177.1"/>
    <property type="molecule type" value="Genomic_DNA"/>
</dbReference>
<dbReference type="AlphaFoldDB" id="A0A4Y2Q6E9"/>
<evidence type="ECO:0000313" key="2">
    <source>
        <dbReference type="EMBL" id="GBN58177.1"/>
    </source>
</evidence>
<evidence type="ECO:0000256" key="1">
    <source>
        <dbReference type="SAM" id="MobiDB-lite"/>
    </source>
</evidence>
<keyword evidence="4" id="KW-1185">Reference proteome</keyword>
<gene>
    <name evidence="3" type="ORF">AVEN_137039_1</name>
    <name evidence="2" type="ORF">AVEN_30502_1</name>
</gene>
<dbReference type="Proteomes" id="UP000499080">
    <property type="component" value="Unassembled WGS sequence"/>
</dbReference>